<dbReference type="GO" id="GO:0032259">
    <property type="term" value="P:methylation"/>
    <property type="evidence" value="ECO:0007669"/>
    <property type="project" value="UniProtKB-KW"/>
</dbReference>
<dbReference type="GO" id="GO:0046872">
    <property type="term" value="F:metal ion binding"/>
    <property type="evidence" value="ECO:0007669"/>
    <property type="project" value="UniProtKB-KW"/>
</dbReference>
<feature type="non-terminal residue" evidence="9">
    <location>
        <position position="110"/>
    </location>
</feature>
<keyword evidence="6" id="KW-0170">Cobalt</keyword>
<evidence type="ECO:0000256" key="5">
    <source>
        <dbReference type="ARBA" id="ARBA00022723"/>
    </source>
</evidence>
<proteinExistence type="inferred from homology"/>
<comment type="caution">
    <text evidence="7">Lacks conserved residue(s) required for the propagation of feature annotation.</text>
</comment>
<evidence type="ECO:0000313" key="10">
    <source>
        <dbReference type="Proteomes" id="UP001150925"/>
    </source>
</evidence>
<feature type="domain" description="Hcy-binding" evidence="8">
    <location>
        <begin position="14"/>
        <end position="110"/>
    </location>
</feature>
<keyword evidence="10" id="KW-1185">Reference proteome</keyword>
<evidence type="ECO:0000256" key="1">
    <source>
        <dbReference type="ARBA" id="ARBA00010398"/>
    </source>
</evidence>
<dbReference type="EMBL" id="JANBPY010001477">
    <property type="protein sequence ID" value="KAJ1959882.1"/>
    <property type="molecule type" value="Genomic_DNA"/>
</dbReference>
<accession>A0A9W8AP27</accession>
<name>A0A9W8AP27_9FUNG</name>
<dbReference type="GO" id="GO:0046653">
    <property type="term" value="P:tetrahydrofolate metabolic process"/>
    <property type="evidence" value="ECO:0007669"/>
    <property type="project" value="TreeGrafter"/>
</dbReference>
<keyword evidence="3" id="KW-0808">Transferase</keyword>
<keyword evidence="5" id="KW-0479">Metal-binding</keyword>
<keyword evidence="4" id="KW-0949">S-adenosyl-L-methionine</keyword>
<evidence type="ECO:0000256" key="7">
    <source>
        <dbReference type="PROSITE-ProRule" id="PRU00333"/>
    </source>
</evidence>
<evidence type="ECO:0000256" key="6">
    <source>
        <dbReference type="ARBA" id="ARBA00023285"/>
    </source>
</evidence>
<keyword evidence="2" id="KW-0489">Methyltransferase</keyword>
<evidence type="ECO:0000256" key="2">
    <source>
        <dbReference type="ARBA" id="ARBA00022603"/>
    </source>
</evidence>
<dbReference type="GO" id="GO:0008705">
    <property type="term" value="F:methionine synthase activity"/>
    <property type="evidence" value="ECO:0007669"/>
    <property type="project" value="TreeGrafter"/>
</dbReference>
<dbReference type="PANTHER" id="PTHR45833:SF1">
    <property type="entry name" value="METHIONINE SYNTHASE"/>
    <property type="match status" value="1"/>
</dbReference>
<evidence type="ECO:0000313" key="9">
    <source>
        <dbReference type="EMBL" id="KAJ1959882.1"/>
    </source>
</evidence>
<dbReference type="SUPFAM" id="SSF82282">
    <property type="entry name" value="Homocysteine S-methyltransferase"/>
    <property type="match status" value="1"/>
</dbReference>
<comment type="similarity">
    <text evidence="1">Belongs to the vitamin-B12 dependent methionine synthase family.</text>
</comment>
<dbReference type="InterPro" id="IPR050554">
    <property type="entry name" value="Met_Synthase/Corrinoid"/>
</dbReference>
<dbReference type="InterPro" id="IPR036589">
    <property type="entry name" value="HCY_dom_sf"/>
</dbReference>
<dbReference type="Pfam" id="PF02574">
    <property type="entry name" value="S-methyl_trans"/>
    <property type="match status" value="1"/>
</dbReference>
<evidence type="ECO:0000256" key="3">
    <source>
        <dbReference type="ARBA" id="ARBA00022679"/>
    </source>
</evidence>
<dbReference type="PANTHER" id="PTHR45833">
    <property type="entry name" value="METHIONINE SYNTHASE"/>
    <property type="match status" value="1"/>
</dbReference>
<sequence length="110" mass="12378">MTTAELKAKRPDAAAYLAEALRKCILFLDGAMGTQIQDLRFDEAQFRGERFQNHPKDLKGNNDILVLTQPEAVYEIHMNYLRAGSDLIETNTFSSTSIAQADYGMEDLAY</sequence>
<dbReference type="InterPro" id="IPR003726">
    <property type="entry name" value="HCY_dom"/>
</dbReference>
<evidence type="ECO:0000259" key="8">
    <source>
        <dbReference type="PROSITE" id="PS50970"/>
    </source>
</evidence>
<gene>
    <name evidence="9" type="ORF">IWQ62_004436</name>
</gene>
<comment type="caution">
    <text evidence="9">The sequence shown here is derived from an EMBL/GenBank/DDBJ whole genome shotgun (WGS) entry which is preliminary data.</text>
</comment>
<dbReference type="GO" id="GO:0005829">
    <property type="term" value="C:cytosol"/>
    <property type="evidence" value="ECO:0007669"/>
    <property type="project" value="TreeGrafter"/>
</dbReference>
<dbReference type="PROSITE" id="PS50970">
    <property type="entry name" value="HCY"/>
    <property type="match status" value="1"/>
</dbReference>
<dbReference type="AlphaFoldDB" id="A0A9W8AP27"/>
<reference evidence="9" key="1">
    <citation type="submission" date="2022-07" db="EMBL/GenBank/DDBJ databases">
        <title>Phylogenomic reconstructions and comparative analyses of Kickxellomycotina fungi.</title>
        <authorList>
            <person name="Reynolds N.K."/>
            <person name="Stajich J.E."/>
            <person name="Barry K."/>
            <person name="Grigoriev I.V."/>
            <person name="Crous P."/>
            <person name="Smith M.E."/>
        </authorList>
    </citation>
    <scope>NUCLEOTIDE SEQUENCE</scope>
    <source>
        <strain evidence="9">RSA 1196</strain>
    </source>
</reference>
<dbReference type="GO" id="GO:0050667">
    <property type="term" value="P:homocysteine metabolic process"/>
    <property type="evidence" value="ECO:0007669"/>
    <property type="project" value="TreeGrafter"/>
</dbReference>
<protein>
    <recommendedName>
        <fullName evidence="8">Hcy-binding domain-containing protein</fullName>
    </recommendedName>
</protein>
<organism evidence="9 10">
    <name type="scientific">Dispira parvispora</name>
    <dbReference type="NCBI Taxonomy" id="1520584"/>
    <lineage>
        <taxon>Eukaryota</taxon>
        <taxon>Fungi</taxon>
        <taxon>Fungi incertae sedis</taxon>
        <taxon>Zoopagomycota</taxon>
        <taxon>Kickxellomycotina</taxon>
        <taxon>Dimargaritomycetes</taxon>
        <taxon>Dimargaritales</taxon>
        <taxon>Dimargaritaceae</taxon>
        <taxon>Dispira</taxon>
    </lineage>
</organism>
<evidence type="ECO:0000256" key="4">
    <source>
        <dbReference type="ARBA" id="ARBA00022691"/>
    </source>
</evidence>
<dbReference type="Gene3D" id="3.20.20.330">
    <property type="entry name" value="Homocysteine-binding-like domain"/>
    <property type="match status" value="1"/>
</dbReference>
<dbReference type="Proteomes" id="UP001150925">
    <property type="component" value="Unassembled WGS sequence"/>
</dbReference>
<dbReference type="OrthoDB" id="261426at2759"/>